<dbReference type="InterPro" id="IPR001245">
    <property type="entry name" value="Ser-Thr/Tyr_kinase_cat_dom"/>
</dbReference>
<dbReference type="PROSITE" id="PS00107">
    <property type="entry name" value="PROTEIN_KINASE_ATP"/>
    <property type="match status" value="1"/>
</dbReference>
<feature type="region of interest" description="Disordered" evidence="11">
    <location>
        <begin position="288"/>
        <end position="355"/>
    </location>
</feature>
<dbReference type="GO" id="GO:0005737">
    <property type="term" value="C:cytoplasm"/>
    <property type="evidence" value="ECO:0007669"/>
    <property type="project" value="UniProtKB-SubCell"/>
</dbReference>
<gene>
    <name evidence="13" type="ORF">Ccrd_026042</name>
</gene>
<feature type="binding site" evidence="10">
    <location>
        <position position="1183"/>
    </location>
    <ligand>
        <name>ATP</name>
        <dbReference type="ChEBI" id="CHEBI:30616"/>
    </ligand>
</feature>
<feature type="compositionally biased region" description="Low complexity" evidence="11">
    <location>
        <begin position="336"/>
        <end position="355"/>
    </location>
</feature>
<evidence type="ECO:0000256" key="7">
    <source>
        <dbReference type="ARBA" id="ARBA00022777"/>
    </source>
</evidence>
<evidence type="ECO:0000256" key="3">
    <source>
        <dbReference type="ARBA" id="ARBA00022527"/>
    </source>
</evidence>
<evidence type="ECO:0000256" key="6">
    <source>
        <dbReference type="ARBA" id="ARBA00022741"/>
    </source>
</evidence>
<dbReference type="InterPro" id="IPR017441">
    <property type="entry name" value="Protein_kinase_ATP_BS"/>
</dbReference>
<evidence type="ECO:0000256" key="8">
    <source>
        <dbReference type="ARBA" id="ARBA00022840"/>
    </source>
</evidence>
<evidence type="ECO:0000256" key="5">
    <source>
        <dbReference type="ARBA" id="ARBA00022679"/>
    </source>
</evidence>
<feature type="compositionally biased region" description="Gly residues" evidence="11">
    <location>
        <begin position="288"/>
        <end position="302"/>
    </location>
</feature>
<keyword evidence="5" id="KW-0808">Transferase</keyword>
<feature type="domain" description="Protein kinase" evidence="12">
    <location>
        <begin position="1146"/>
        <end position="1412"/>
    </location>
</feature>
<feature type="compositionally biased region" description="Basic and acidic residues" evidence="11">
    <location>
        <begin position="1083"/>
        <end position="1093"/>
    </location>
</feature>
<dbReference type="GO" id="GO:0004674">
    <property type="term" value="F:protein serine/threonine kinase activity"/>
    <property type="evidence" value="ECO:0007669"/>
    <property type="project" value="UniProtKB-KW"/>
</dbReference>
<dbReference type="SMART" id="SM00666">
    <property type="entry name" value="PB1"/>
    <property type="match status" value="1"/>
</dbReference>
<dbReference type="EMBL" id="LEKV01005348">
    <property type="protein sequence ID" value="KVH88698.1"/>
    <property type="molecule type" value="Genomic_DNA"/>
</dbReference>
<dbReference type="SUPFAM" id="SSF54277">
    <property type="entry name" value="CAD &amp; PB1 domains"/>
    <property type="match status" value="1"/>
</dbReference>
<protein>
    <submittedName>
        <fullName evidence="13">Phox/Bem1p</fullName>
    </submittedName>
</protein>
<keyword evidence="2" id="KW-0963">Cytoplasm</keyword>
<keyword evidence="3" id="KW-0723">Serine/threonine-protein kinase</keyword>
<feature type="region of interest" description="Disordered" evidence="11">
    <location>
        <begin position="1073"/>
        <end position="1112"/>
    </location>
</feature>
<dbReference type="CDD" id="cd13999">
    <property type="entry name" value="STKc_MAP3K-like"/>
    <property type="match status" value="1"/>
</dbReference>
<feature type="region of interest" description="Disordered" evidence="11">
    <location>
        <begin position="749"/>
        <end position="774"/>
    </location>
</feature>
<dbReference type="SUPFAM" id="SSF56112">
    <property type="entry name" value="Protein kinase-like (PK-like)"/>
    <property type="match status" value="1"/>
</dbReference>
<keyword evidence="7" id="KW-0418">Kinase</keyword>
<dbReference type="CDD" id="cd06410">
    <property type="entry name" value="PB1_UP2"/>
    <property type="match status" value="1"/>
</dbReference>
<comment type="subcellular location">
    <subcellularLocation>
        <location evidence="1">Cytoplasm</location>
    </subcellularLocation>
</comment>
<dbReference type="FunFam" id="3.10.20.90:FF:000058">
    <property type="entry name" value="Octicosapeptide/phox/Bem1p domain kinase superfamily protein"/>
    <property type="match status" value="1"/>
</dbReference>
<dbReference type="GO" id="GO:0010928">
    <property type="term" value="P:regulation of auxin mediated signaling pathway"/>
    <property type="evidence" value="ECO:0007669"/>
    <property type="project" value="UniProtKB-ARBA"/>
</dbReference>
<dbReference type="InterPro" id="IPR011009">
    <property type="entry name" value="Kinase-like_dom_sf"/>
</dbReference>
<evidence type="ECO:0000313" key="14">
    <source>
        <dbReference type="Proteomes" id="UP000243975"/>
    </source>
</evidence>
<comment type="caution">
    <text evidence="13">The sequence shown here is derived from an EMBL/GenBank/DDBJ whole genome shotgun (WGS) entry which is preliminary data.</text>
</comment>
<dbReference type="PROSITE" id="PS50011">
    <property type="entry name" value="PROTEIN_KINASE_DOM"/>
    <property type="match status" value="1"/>
</dbReference>
<dbReference type="Gene3D" id="1.10.510.10">
    <property type="entry name" value="Transferase(Phosphotransferase) domain 1"/>
    <property type="match status" value="1"/>
</dbReference>
<dbReference type="GO" id="GO:0009734">
    <property type="term" value="P:auxin-activated signaling pathway"/>
    <property type="evidence" value="ECO:0007669"/>
    <property type="project" value="UniProtKB-KW"/>
</dbReference>
<dbReference type="InterPro" id="IPR000270">
    <property type="entry name" value="PB1_dom"/>
</dbReference>
<dbReference type="OMA" id="SYNTYQV"/>
<dbReference type="PANTHER" id="PTHR23257:SF797">
    <property type="entry name" value="KINASE SUPERFAMILY WITH OCTICOSAPEPTIDE_PHOX_BEM1P DOMAIN-CONTAINING PROTEIN"/>
    <property type="match status" value="1"/>
</dbReference>
<proteinExistence type="predicted"/>
<feature type="compositionally biased region" description="Polar residues" evidence="11">
    <location>
        <begin position="1094"/>
        <end position="1107"/>
    </location>
</feature>
<dbReference type="InterPro" id="IPR000719">
    <property type="entry name" value="Prot_kinase_dom"/>
</dbReference>
<feature type="compositionally biased region" description="Low complexity" evidence="11">
    <location>
        <begin position="526"/>
        <end position="538"/>
    </location>
</feature>
<dbReference type="PRINTS" id="PR00109">
    <property type="entry name" value="TYRKINASE"/>
</dbReference>
<evidence type="ECO:0000256" key="2">
    <source>
        <dbReference type="ARBA" id="ARBA00022490"/>
    </source>
</evidence>
<feature type="compositionally biased region" description="Polar residues" evidence="11">
    <location>
        <begin position="1073"/>
        <end position="1082"/>
    </location>
</feature>
<dbReference type="OrthoDB" id="4062651at2759"/>
<evidence type="ECO:0000256" key="10">
    <source>
        <dbReference type="PROSITE-ProRule" id="PRU10141"/>
    </source>
</evidence>
<evidence type="ECO:0000256" key="11">
    <source>
        <dbReference type="SAM" id="MobiDB-lite"/>
    </source>
</evidence>
<evidence type="ECO:0000256" key="1">
    <source>
        <dbReference type="ARBA" id="ARBA00004496"/>
    </source>
</evidence>
<dbReference type="Pfam" id="PF00564">
    <property type="entry name" value="PB1"/>
    <property type="match status" value="1"/>
</dbReference>
<keyword evidence="8 10" id="KW-0067">ATP-binding</keyword>
<dbReference type="InterPro" id="IPR008271">
    <property type="entry name" value="Ser/Thr_kinase_AS"/>
</dbReference>
<feature type="region of interest" description="Disordered" evidence="11">
    <location>
        <begin position="1012"/>
        <end position="1031"/>
    </location>
</feature>
<reference evidence="13 14" key="1">
    <citation type="journal article" date="2016" name="Sci. Rep.">
        <title>The genome sequence of the outbreeding globe artichoke constructed de novo incorporating a phase-aware low-pass sequencing strategy of F1 progeny.</title>
        <authorList>
            <person name="Scaglione D."/>
            <person name="Reyes-Chin-Wo S."/>
            <person name="Acquadro A."/>
            <person name="Froenicke L."/>
            <person name="Portis E."/>
            <person name="Beitel C."/>
            <person name="Tirone M."/>
            <person name="Mauro R."/>
            <person name="Lo Monaco A."/>
            <person name="Mauromicale G."/>
            <person name="Faccioli P."/>
            <person name="Cattivelli L."/>
            <person name="Rieseberg L."/>
            <person name="Michelmore R."/>
            <person name="Lanteri S."/>
        </authorList>
    </citation>
    <scope>NUCLEOTIDE SEQUENCE [LARGE SCALE GENOMIC DNA]</scope>
    <source>
        <strain evidence="13">2C</strain>
    </source>
</reference>
<dbReference type="Gramene" id="KVH88698">
    <property type="protein sequence ID" value="KVH88698"/>
    <property type="gene ID" value="Ccrd_026042"/>
</dbReference>
<dbReference type="Gene3D" id="3.10.20.90">
    <property type="entry name" value="Phosphatidylinositol 3-kinase Catalytic Subunit, Chain A, domain 1"/>
    <property type="match status" value="1"/>
</dbReference>
<dbReference type="PANTHER" id="PTHR23257">
    <property type="entry name" value="SERINE-THREONINE PROTEIN KINASE"/>
    <property type="match status" value="1"/>
</dbReference>
<dbReference type="GO" id="GO:0005524">
    <property type="term" value="F:ATP binding"/>
    <property type="evidence" value="ECO:0007669"/>
    <property type="project" value="UniProtKB-UniRule"/>
</dbReference>
<feature type="region of interest" description="Disordered" evidence="11">
    <location>
        <begin position="119"/>
        <end position="146"/>
    </location>
</feature>
<name>A0A103XDK2_CYNCS</name>
<dbReference type="InterPro" id="IPR050167">
    <property type="entry name" value="Ser_Thr_protein_kinase"/>
</dbReference>
<dbReference type="Gene3D" id="3.30.200.20">
    <property type="entry name" value="Phosphorylase Kinase, domain 1"/>
    <property type="match status" value="1"/>
</dbReference>
<keyword evidence="4" id="KW-0597">Phosphoprotein</keyword>
<feature type="compositionally biased region" description="Polar residues" evidence="11">
    <location>
        <begin position="307"/>
        <end position="318"/>
    </location>
</feature>
<feature type="region of interest" description="Disordered" evidence="11">
    <location>
        <begin position="522"/>
        <end position="546"/>
    </location>
</feature>
<dbReference type="PROSITE" id="PS00108">
    <property type="entry name" value="PROTEIN_KINASE_ST"/>
    <property type="match status" value="1"/>
</dbReference>
<organism evidence="13 14">
    <name type="scientific">Cynara cardunculus var. scolymus</name>
    <name type="common">Globe artichoke</name>
    <name type="synonym">Cynara scolymus</name>
    <dbReference type="NCBI Taxonomy" id="59895"/>
    <lineage>
        <taxon>Eukaryota</taxon>
        <taxon>Viridiplantae</taxon>
        <taxon>Streptophyta</taxon>
        <taxon>Embryophyta</taxon>
        <taxon>Tracheophyta</taxon>
        <taxon>Spermatophyta</taxon>
        <taxon>Magnoliopsida</taxon>
        <taxon>eudicotyledons</taxon>
        <taxon>Gunneridae</taxon>
        <taxon>Pentapetalae</taxon>
        <taxon>asterids</taxon>
        <taxon>campanulids</taxon>
        <taxon>Asterales</taxon>
        <taxon>Asteraceae</taxon>
        <taxon>Carduoideae</taxon>
        <taxon>Cardueae</taxon>
        <taxon>Carduinae</taxon>
        <taxon>Cynara</taxon>
    </lineage>
</organism>
<dbReference type="Proteomes" id="UP000243975">
    <property type="component" value="Unassembled WGS sequence"/>
</dbReference>
<dbReference type="Pfam" id="PF07714">
    <property type="entry name" value="PK_Tyr_Ser-Thr"/>
    <property type="match status" value="1"/>
</dbReference>
<evidence type="ECO:0000259" key="12">
    <source>
        <dbReference type="PROSITE" id="PS50011"/>
    </source>
</evidence>
<keyword evidence="6 10" id="KW-0547">Nucleotide-binding</keyword>
<evidence type="ECO:0000313" key="13">
    <source>
        <dbReference type="EMBL" id="KVH88698.1"/>
    </source>
</evidence>
<feature type="compositionally biased region" description="Polar residues" evidence="11">
    <location>
        <begin position="749"/>
        <end position="767"/>
    </location>
</feature>
<sequence length="1424" mass="154803">MAYDQNALPNSLRPIHIARTLGEEYRIVAPVTLPTNNPLPREVPSVTPATIPVYHPSTTPVAAAAVAAADAGYVGLNCGNVVPAVANWLPRMPPPVTSGIGLVPGYGYSTSLVPRGYDPSLAPVGGGGGGSNASDHTSDEGGDDSVSGRKVKFLCSYGGKILPRPSDGVLRYVGGDTRIISVRRDVGFNELLQKMFDSYGRNVVIKYQLPEEDLDALVTVSRPDDLENMMDEYDKLVERSSDGSAKLRVFLFTELESSSVIRFKDLQDSGQKYVEAVNGIGDGFGGSSGGGGGSSSGAGFGRKGSIASASSTQNSELSGTEGGADSIGHDQGEVNGPPSAGLLSPGGSSASGVPVAKSVTVPASPSQSEHELEISERMMPVHVHQQRQLGYDLQQPGATIPPPAPYVQSYVDPRHGTFNRTEYVQVPAAQMGFPSQVMGTVGPVYSQPQLYDNVVGMNPHQFIPPMHMTSPSTHISFKPNPVPIPVPVPVPQLVQQQEVRMEHFPEVGQRIVHLPSDQSYTMYQHQPQPQSQSQSQSQIPTPVIPGPYGWNPVPSPEQVPFSEGRVPTQQLLYPETVPRFDGCIMCQKALPHAHSDPMAHERRGSPRSTVSDMNPVYQSMRLEDTRRIMQPNRVPASGALVDSNLEMQGVGVRSRYDDHEAGRPQFEGVMPLYAVQGQYVNDRTISQRAETGDQAMVSSPLSVVGLAGEMQSPYGVLLHPVPHAGHESLLQQSAVTMQSQAKQETVVNTRVSGDSNSAGVPSPTSDSQVHESPREYPGNFPIIVPKEDNVESGFTYDSLIQIDARMKDLRIRPHEVLVNNDQSSFRVENPREDVLENRPMDIGGKELNLDNPLGKPQMVLDANYITQNEMMPYSSEVPRLHGFQPMESYGMAQQPLYSSPEYPHASVAMVGNEGSSAFSGVDSAHMTEGNSPVSEWNVYPLQFDRKSDVEPELMDSLNPFNGSDETQDGTSSLFSNQDPWMLRHDSHFPPPRPNKFLTKKEAVAKEAFVDNRLGHSGESPTGDMSVDDGAYQPNANLDLNFSVEDGHSNIGSAEELIKQELQAVAEGVAASVLHSSTPSNPDSSRHGRSEHALESNQSGEAQNSNADVQPGDKVEDLKTKLPEKTNLGFPVSDGLGRLQIIKNSDLEELRELGSGTFGTVYHGKWRGSDVAIKRINDRCFAGKASEQERMREDFWNEAIKLADLHHPNVVAFYGVVLDGPGGSIATVTEYMVNGSLRTALQKNERNLDKRKRLLIAMDVAFGMEYLHGKNIVHFDLKSDNLLVNLRDPHRPICKVGDLGLSKVKRQTLISGGVRGTLPWMAPELLNGSSSLVSEKVDVFSFGIVMWELLTGDEPYADLHYGAIIGGIVSNTLRPAVPESCDPEWRILMERCWCAEPSERPSFTEVANQLRTITSKVPPKVQAYQ</sequence>
<keyword evidence="14" id="KW-1185">Reference proteome</keyword>
<dbReference type="FunFam" id="1.10.510.10:FF:000142">
    <property type="entry name" value="Octicosapeptide/phox/Bem1p domain kinase superfamily protein"/>
    <property type="match status" value="1"/>
</dbReference>
<evidence type="ECO:0000256" key="9">
    <source>
        <dbReference type="ARBA" id="ARBA00023294"/>
    </source>
</evidence>
<dbReference type="FunFam" id="3.30.200.20:FF:000081">
    <property type="entry name" value="Octicosapeptide/phox/Bem1p domain kinase superfamily protein"/>
    <property type="match status" value="1"/>
</dbReference>
<accession>A0A103XDK2</accession>
<evidence type="ECO:0000256" key="4">
    <source>
        <dbReference type="ARBA" id="ARBA00022553"/>
    </source>
</evidence>
<dbReference type="SMART" id="SM00220">
    <property type="entry name" value="S_TKc"/>
    <property type="match status" value="1"/>
</dbReference>
<keyword evidence="9" id="KW-0927">Auxin signaling pathway</keyword>